<dbReference type="AlphaFoldDB" id="A0A6H1ZPB2"/>
<dbReference type="EMBL" id="MT144622">
    <property type="protein sequence ID" value="QJH95535.1"/>
    <property type="molecule type" value="Genomic_DNA"/>
</dbReference>
<gene>
    <name evidence="4" type="ORF">MM415A00131_0036</name>
    <name evidence="2" type="ORF">MM415B00138_0010</name>
    <name evidence="1" type="ORF">TM448A01279_0014</name>
    <name evidence="3" type="ORF">TM448B00456_0016</name>
</gene>
<evidence type="ECO:0000313" key="3">
    <source>
        <dbReference type="EMBL" id="QJH95535.1"/>
    </source>
</evidence>
<evidence type="ECO:0000313" key="4">
    <source>
        <dbReference type="EMBL" id="QJI05018.1"/>
    </source>
</evidence>
<organism evidence="1">
    <name type="scientific">viral metagenome</name>
    <dbReference type="NCBI Taxonomy" id="1070528"/>
    <lineage>
        <taxon>unclassified sequences</taxon>
        <taxon>metagenomes</taxon>
        <taxon>organismal metagenomes</taxon>
    </lineage>
</organism>
<sequence>MKTVRAKFKCDSVSPEFDGGSKIIKFSAVTEGSEENKSFWKYTPAGSLEMQIDNPPASSFFKLGKEYYLDFIEVD</sequence>
<accession>A0A6H1ZPB2</accession>
<evidence type="ECO:0000313" key="1">
    <source>
        <dbReference type="EMBL" id="QJA49261.1"/>
    </source>
</evidence>
<name>A0A6H1ZPB2_9ZZZZ</name>
<evidence type="ECO:0000313" key="2">
    <source>
        <dbReference type="EMBL" id="QJA67960.1"/>
    </source>
</evidence>
<proteinExistence type="predicted"/>
<reference evidence="1" key="1">
    <citation type="submission" date="2020-03" db="EMBL/GenBank/DDBJ databases">
        <title>The deep terrestrial virosphere.</title>
        <authorList>
            <person name="Holmfeldt K."/>
            <person name="Nilsson E."/>
            <person name="Simone D."/>
            <person name="Lopez-Fernandez M."/>
            <person name="Wu X."/>
            <person name="de Brujin I."/>
            <person name="Lundin D."/>
            <person name="Andersson A."/>
            <person name="Bertilsson S."/>
            <person name="Dopson M."/>
        </authorList>
    </citation>
    <scope>NUCLEOTIDE SEQUENCE</scope>
    <source>
        <strain evidence="4">MM415A00131</strain>
        <strain evidence="2">MM415B00138</strain>
        <strain evidence="1">TM448A01279</strain>
        <strain evidence="3">TM448B00456</strain>
    </source>
</reference>
<dbReference type="EMBL" id="MT141578">
    <property type="protein sequence ID" value="QJA67960.1"/>
    <property type="molecule type" value="Genomic_DNA"/>
</dbReference>
<dbReference type="EMBL" id="MT145193">
    <property type="protein sequence ID" value="QJI05018.1"/>
    <property type="molecule type" value="Genomic_DNA"/>
</dbReference>
<dbReference type="EMBL" id="MT144127">
    <property type="protein sequence ID" value="QJA49261.1"/>
    <property type="molecule type" value="Genomic_DNA"/>
</dbReference>
<protein>
    <submittedName>
        <fullName evidence="1">Uncharacterized protein</fullName>
    </submittedName>
</protein>